<dbReference type="InterPro" id="IPR036457">
    <property type="entry name" value="PPM-type-like_dom_sf"/>
</dbReference>
<protein>
    <recommendedName>
        <fullName evidence="5">PPM-type phosphatase domain-containing protein</fullName>
    </recommendedName>
</protein>
<dbReference type="Pfam" id="PF00481">
    <property type="entry name" value="PP2C"/>
    <property type="match status" value="1"/>
</dbReference>
<evidence type="ECO:0000256" key="1">
    <source>
        <dbReference type="ARBA" id="ARBA00022723"/>
    </source>
</evidence>
<proteinExistence type="inferred from homology"/>
<evidence type="ECO:0000259" key="5">
    <source>
        <dbReference type="PROSITE" id="PS51746"/>
    </source>
</evidence>
<organism evidence="6 7">
    <name type="scientific">Tritrichomonas musculus</name>
    <dbReference type="NCBI Taxonomy" id="1915356"/>
    <lineage>
        <taxon>Eukaryota</taxon>
        <taxon>Metamonada</taxon>
        <taxon>Parabasalia</taxon>
        <taxon>Tritrichomonadida</taxon>
        <taxon>Tritrichomonadidae</taxon>
        <taxon>Tritrichomonas</taxon>
    </lineage>
</organism>
<dbReference type="Gene3D" id="3.80.10.10">
    <property type="entry name" value="Ribonuclease Inhibitor"/>
    <property type="match status" value="1"/>
</dbReference>
<sequence>MGVDASREKAQKIVNLTARTIFLDFLETIDAQPPDVKNSSKFKKMAYAFYHSCKNQPEGTTYLSLVLTGKDIGPQFINVGINFLKTYSMITKISFRDSSLTKNEAIKFARFMKASTSIKEVDVSENKIHNEGVEAILDASIGHPRLEALILESTGASDSVSSHIVSLIKSNSNLKILRLSPIQLKKTSINNINECISKNIKLTVLTFSSQNSLQLPKIKATLNRNSEIQNIISELISTPFYRSFKIRNDLFKSVKGRRMAEGRAHQIEALKKSGFQTIYTDKNDSSQNISCQNKSTNLSVRIGASETIGVREMMEDFAIVQQDFNESGNILIGVFDGHGGREASEYAGNNMPSILSQQIKAQNDMKKAIETSFHEIHESIKSWGPYVGTTVCLGIIESSKNQLTVGNVGDTRCILIMKNSDEVIRLTVDHKPEMPEEKAYIESHGGFVENGRVNGILAISRCLGDSSLGDVINPTPFIKQTDINEDCILIFACDGLWDVISDQDAASIVKPEIDPMLAARKLRDSALNSGSTDNVSVVVVFISSNDDE</sequence>
<dbReference type="InterPro" id="IPR000222">
    <property type="entry name" value="PP2C_BS"/>
</dbReference>
<dbReference type="SUPFAM" id="SSF52047">
    <property type="entry name" value="RNI-like"/>
    <property type="match status" value="1"/>
</dbReference>
<dbReference type="EMBL" id="JAPFFF010000003">
    <property type="protein sequence ID" value="KAK8893264.1"/>
    <property type="molecule type" value="Genomic_DNA"/>
</dbReference>
<accession>A0ABR2KQ82</accession>
<evidence type="ECO:0000256" key="4">
    <source>
        <dbReference type="RuleBase" id="RU003465"/>
    </source>
</evidence>
<dbReference type="CDD" id="cd00143">
    <property type="entry name" value="PP2Cc"/>
    <property type="match status" value="1"/>
</dbReference>
<dbReference type="PROSITE" id="PS01032">
    <property type="entry name" value="PPM_1"/>
    <property type="match status" value="1"/>
</dbReference>
<keyword evidence="1" id="KW-0479">Metal-binding</keyword>
<dbReference type="SUPFAM" id="SSF81606">
    <property type="entry name" value="PP2C-like"/>
    <property type="match status" value="1"/>
</dbReference>
<keyword evidence="3 4" id="KW-0904">Protein phosphatase</keyword>
<dbReference type="SMART" id="SM00332">
    <property type="entry name" value="PP2Cc"/>
    <property type="match status" value="1"/>
</dbReference>
<name>A0ABR2KQ82_9EUKA</name>
<evidence type="ECO:0000256" key="3">
    <source>
        <dbReference type="ARBA" id="ARBA00022912"/>
    </source>
</evidence>
<dbReference type="SMART" id="SM00331">
    <property type="entry name" value="PP2C_SIG"/>
    <property type="match status" value="1"/>
</dbReference>
<dbReference type="InterPro" id="IPR032675">
    <property type="entry name" value="LRR_dom_sf"/>
</dbReference>
<dbReference type="InterPro" id="IPR001932">
    <property type="entry name" value="PPM-type_phosphatase-like_dom"/>
</dbReference>
<gene>
    <name evidence="6" type="ORF">M9Y10_021681</name>
</gene>
<dbReference type="Gene3D" id="3.60.40.10">
    <property type="entry name" value="PPM-type phosphatase domain"/>
    <property type="match status" value="1"/>
</dbReference>
<comment type="similarity">
    <text evidence="4">Belongs to the PP2C family.</text>
</comment>
<dbReference type="InterPro" id="IPR015655">
    <property type="entry name" value="PP2C"/>
</dbReference>
<keyword evidence="2 4" id="KW-0378">Hydrolase</keyword>
<comment type="caution">
    <text evidence="6">The sequence shown here is derived from an EMBL/GenBank/DDBJ whole genome shotgun (WGS) entry which is preliminary data.</text>
</comment>
<feature type="domain" description="PPM-type phosphatase" evidence="5">
    <location>
        <begin position="301"/>
        <end position="542"/>
    </location>
</feature>
<evidence type="ECO:0000313" key="6">
    <source>
        <dbReference type="EMBL" id="KAK8893264.1"/>
    </source>
</evidence>
<reference evidence="6 7" key="1">
    <citation type="submission" date="2024-04" db="EMBL/GenBank/DDBJ databases">
        <title>Tritrichomonas musculus Genome.</title>
        <authorList>
            <person name="Alves-Ferreira E."/>
            <person name="Grigg M."/>
            <person name="Lorenzi H."/>
            <person name="Galac M."/>
        </authorList>
    </citation>
    <scope>NUCLEOTIDE SEQUENCE [LARGE SCALE GENOMIC DNA]</scope>
    <source>
        <strain evidence="6 7">EAF2021</strain>
    </source>
</reference>
<keyword evidence="7" id="KW-1185">Reference proteome</keyword>
<dbReference type="PANTHER" id="PTHR47992">
    <property type="entry name" value="PROTEIN PHOSPHATASE"/>
    <property type="match status" value="1"/>
</dbReference>
<evidence type="ECO:0000256" key="2">
    <source>
        <dbReference type="ARBA" id="ARBA00022801"/>
    </source>
</evidence>
<evidence type="ECO:0000313" key="7">
    <source>
        <dbReference type="Proteomes" id="UP001470230"/>
    </source>
</evidence>
<dbReference type="Proteomes" id="UP001470230">
    <property type="component" value="Unassembled WGS sequence"/>
</dbReference>
<dbReference type="PROSITE" id="PS51746">
    <property type="entry name" value="PPM_2"/>
    <property type="match status" value="1"/>
</dbReference>